<proteinExistence type="predicted"/>
<organism evidence="3 4">
    <name type="scientific">Candidatus Gemmiger excrementigallinarum</name>
    <dbReference type="NCBI Taxonomy" id="2838609"/>
    <lineage>
        <taxon>Bacteria</taxon>
        <taxon>Bacillati</taxon>
        <taxon>Bacillota</taxon>
        <taxon>Clostridia</taxon>
        <taxon>Eubacteriales</taxon>
        <taxon>Gemmiger</taxon>
    </lineage>
</organism>
<feature type="region of interest" description="Disordered" evidence="1">
    <location>
        <begin position="22"/>
        <end position="51"/>
    </location>
</feature>
<accession>A0A9D2ESK3</accession>
<dbReference type="AlphaFoldDB" id="A0A9D2ESK3"/>
<dbReference type="InterPro" id="IPR011044">
    <property type="entry name" value="Quino_amine_DH_bsu"/>
</dbReference>
<feature type="compositionally biased region" description="Polar residues" evidence="1">
    <location>
        <begin position="29"/>
        <end position="38"/>
    </location>
</feature>
<dbReference type="Proteomes" id="UP000824048">
    <property type="component" value="Unassembled WGS sequence"/>
</dbReference>
<evidence type="ECO:0000256" key="1">
    <source>
        <dbReference type="SAM" id="MobiDB-lite"/>
    </source>
</evidence>
<reference evidence="3" key="2">
    <citation type="submission" date="2021-04" db="EMBL/GenBank/DDBJ databases">
        <authorList>
            <person name="Gilroy R."/>
        </authorList>
    </citation>
    <scope>NUCLEOTIDE SEQUENCE</scope>
    <source>
        <strain evidence="3">ChiSxjej1B13-11774</strain>
    </source>
</reference>
<feature type="chain" id="PRO_5039160295" description="Lipoprotein" evidence="2">
    <location>
        <begin position="24"/>
        <end position="408"/>
    </location>
</feature>
<keyword evidence="2" id="KW-0732">Signal</keyword>
<dbReference type="EMBL" id="DXBP01000052">
    <property type="protein sequence ID" value="HIZ42632.1"/>
    <property type="molecule type" value="Genomic_DNA"/>
</dbReference>
<protein>
    <recommendedName>
        <fullName evidence="5">Lipoprotein</fullName>
    </recommendedName>
</protein>
<comment type="caution">
    <text evidence="3">The sequence shown here is derived from an EMBL/GenBank/DDBJ whole genome shotgun (WGS) entry which is preliminary data.</text>
</comment>
<name>A0A9D2ESK3_9FIRM</name>
<gene>
    <name evidence="3" type="ORF">H9811_08740</name>
</gene>
<evidence type="ECO:0000313" key="4">
    <source>
        <dbReference type="Proteomes" id="UP000824048"/>
    </source>
</evidence>
<feature type="signal peptide" evidence="2">
    <location>
        <begin position="1"/>
        <end position="23"/>
    </location>
</feature>
<evidence type="ECO:0000313" key="3">
    <source>
        <dbReference type="EMBL" id="HIZ42632.1"/>
    </source>
</evidence>
<evidence type="ECO:0008006" key="5">
    <source>
        <dbReference type="Google" id="ProtNLM"/>
    </source>
</evidence>
<reference evidence="3" key="1">
    <citation type="journal article" date="2021" name="PeerJ">
        <title>Extensive microbial diversity within the chicken gut microbiome revealed by metagenomics and culture.</title>
        <authorList>
            <person name="Gilroy R."/>
            <person name="Ravi A."/>
            <person name="Getino M."/>
            <person name="Pursley I."/>
            <person name="Horton D.L."/>
            <person name="Alikhan N.F."/>
            <person name="Baker D."/>
            <person name="Gharbi K."/>
            <person name="Hall N."/>
            <person name="Watson M."/>
            <person name="Adriaenssens E.M."/>
            <person name="Foster-Nyarko E."/>
            <person name="Jarju S."/>
            <person name="Secka A."/>
            <person name="Antonio M."/>
            <person name="Oren A."/>
            <person name="Chaudhuri R.R."/>
            <person name="La Ragione R."/>
            <person name="Hildebrand F."/>
            <person name="Pallen M.J."/>
        </authorList>
    </citation>
    <scope>NUCLEOTIDE SEQUENCE</scope>
    <source>
        <strain evidence="3">ChiSxjej1B13-11774</strain>
    </source>
</reference>
<sequence length="408" mass="44815">MKRTLFALLSLAFCLTACTPATPEPESGSEVSQTTVENAATAEESAPSAGPVAGGAIWGENCQADSGRAWYTVNPLGDENGIRQVQLLRLDYNTGKQDCLCTIDASPQQIGEPLARNGMVYLVLDKTLYRISEEDGRMETVALDEPVFPVLADDVYGYAYSFDVGINNVRMMRLDLQSGEITPLSMPAQSKGIWAVGGPRLLVRHLVTDAPLPSVEEGEQYAAAIQNADCSYSWYDPATGAAEKLLEEPYYGVEQEDGSRHRRGFLGMADGRLYFSWVVSKGEELLDYGMESCDVSGQDWQALPEAPVKGEAIWSLEQQGKIRWVLGGRGEGAYWIYDVSTGQYHAMPHVTATDYWPCLLFQNGKVLLKFDGKNGQGRLVYGLMDEDAYLAGETDWTPVEYCDDKATL</sequence>
<evidence type="ECO:0000256" key="2">
    <source>
        <dbReference type="SAM" id="SignalP"/>
    </source>
</evidence>
<dbReference type="SUPFAM" id="SSF50969">
    <property type="entry name" value="YVTN repeat-like/Quinoprotein amine dehydrogenase"/>
    <property type="match status" value="1"/>
</dbReference>